<dbReference type="InterPro" id="IPR034720">
    <property type="entry name" value="Viral_alk_exo"/>
</dbReference>
<dbReference type="Pfam" id="PF01771">
    <property type="entry name" value="Viral_alk_exo"/>
    <property type="match status" value="1"/>
</dbReference>
<evidence type="ECO:0000256" key="3">
    <source>
        <dbReference type="ARBA" id="ARBA00022801"/>
    </source>
</evidence>
<name>A0AAV2HEH2_LYMST</name>
<evidence type="ECO:0000256" key="2">
    <source>
        <dbReference type="ARBA" id="ARBA00022759"/>
    </source>
</evidence>
<sequence length="176" mass="20258">ICEKKKNGLTACTSQPCIWSVPKRLRLISPKKKVTEIPLRPLKQVVLTSPIVNFFGLHHKLSLVEPNSVYVLKIAQSFMTKHFCCLMWNIRASTDLKTKTCKDIFEKYLPNLPSLDITGIERETRGQAGNPLWKAIRQGRLTSSSFGQIYYYYYRRDKTVVDNILKEVLGYHSGHI</sequence>
<feature type="non-terminal residue" evidence="5">
    <location>
        <position position="1"/>
    </location>
</feature>
<dbReference type="GO" id="GO:0004527">
    <property type="term" value="F:exonuclease activity"/>
    <property type="evidence" value="ECO:0007669"/>
    <property type="project" value="UniProtKB-KW"/>
</dbReference>
<comment type="caution">
    <text evidence="5">The sequence shown here is derived from an EMBL/GenBank/DDBJ whole genome shotgun (WGS) entry which is preliminary data.</text>
</comment>
<evidence type="ECO:0000313" key="5">
    <source>
        <dbReference type="EMBL" id="CAL1532216.1"/>
    </source>
</evidence>
<evidence type="ECO:0000256" key="4">
    <source>
        <dbReference type="ARBA" id="ARBA00022839"/>
    </source>
</evidence>
<keyword evidence="1" id="KW-0540">Nuclease</keyword>
<proteinExistence type="predicted"/>
<organism evidence="5 6">
    <name type="scientific">Lymnaea stagnalis</name>
    <name type="common">Great pond snail</name>
    <name type="synonym">Helix stagnalis</name>
    <dbReference type="NCBI Taxonomy" id="6523"/>
    <lineage>
        <taxon>Eukaryota</taxon>
        <taxon>Metazoa</taxon>
        <taxon>Spiralia</taxon>
        <taxon>Lophotrochozoa</taxon>
        <taxon>Mollusca</taxon>
        <taxon>Gastropoda</taxon>
        <taxon>Heterobranchia</taxon>
        <taxon>Euthyneura</taxon>
        <taxon>Panpulmonata</taxon>
        <taxon>Hygrophila</taxon>
        <taxon>Lymnaeoidea</taxon>
        <taxon>Lymnaeidae</taxon>
        <taxon>Lymnaea</taxon>
    </lineage>
</organism>
<accession>A0AAV2HEH2</accession>
<protein>
    <submittedName>
        <fullName evidence="5">Uncharacterized protein</fullName>
    </submittedName>
</protein>
<evidence type="ECO:0000256" key="1">
    <source>
        <dbReference type="ARBA" id="ARBA00022722"/>
    </source>
</evidence>
<dbReference type="EMBL" id="CAXITT010000110">
    <property type="protein sequence ID" value="CAL1532216.1"/>
    <property type="molecule type" value="Genomic_DNA"/>
</dbReference>
<keyword evidence="3" id="KW-0378">Hydrolase</keyword>
<gene>
    <name evidence="5" type="ORF">GSLYS_00006295001</name>
</gene>
<evidence type="ECO:0000313" key="6">
    <source>
        <dbReference type="Proteomes" id="UP001497497"/>
    </source>
</evidence>
<reference evidence="5 6" key="1">
    <citation type="submission" date="2024-04" db="EMBL/GenBank/DDBJ databases">
        <authorList>
            <consortium name="Genoscope - CEA"/>
            <person name="William W."/>
        </authorList>
    </citation>
    <scope>NUCLEOTIDE SEQUENCE [LARGE SCALE GENOMIC DNA]</scope>
</reference>
<keyword evidence="2" id="KW-0255">Endonuclease</keyword>
<keyword evidence="4" id="KW-0269">Exonuclease</keyword>
<dbReference type="GO" id="GO:0004519">
    <property type="term" value="F:endonuclease activity"/>
    <property type="evidence" value="ECO:0007669"/>
    <property type="project" value="UniProtKB-KW"/>
</dbReference>
<keyword evidence="6" id="KW-1185">Reference proteome</keyword>
<dbReference type="Proteomes" id="UP001497497">
    <property type="component" value="Unassembled WGS sequence"/>
</dbReference>
<dbReference type="AlphaFoldDB" id="A0AAV2HEH2"/>